<dbReference type="Proteomes" id="UP000008555">
    <property type="component" value="Chromosome"/>
</dbReference>
<name>A9KCI8_COXBN</name>
<feature type="transmembrane region" description="Helical" evidence="1">
    <location>
        <begin position="174"/>
        <end position="195"/>
    </location>
</feature>
<accession>A9KCI8</accession>
<organism evidence="2 3">
    <name type="scientific">Coxiella burnetii (strain Dugway 5J108-111)</name>
    <dbReference type="NCBI Taxonomy" id="434922"/>
    <lineage>
        <taxon>Bacteria</taxon>
        <taxon>Pseudomonadati</taxon>
        <taxon>Pseudomonadota</taxon>
        <taxon>Gammaproteobacteria</taxon>
        <taxon>Legionellales</taxon>
        <taxon>Coxiellaceae</taxon>
        <taxon>Coxiella</taxon>
    </lineage>
</organism>
<proteinExistence type="predicted"/>
<reference evidence="2 3" key="1">
    <citation type="journal article" date="2009" name="Infect. Immun.">
        <title>Comparative genomics reveal extensive transposon-mediated genomic plasticity and diversity among potential effector proteins within the genus Coxiella.</title>
        <authorList>
            <person name="Beare P.A."/>
            <person name="Unsworth N."/>
            <person name="Andoh M."/>
            <person name="Voth D.E."/>
            <person name="Omsland A."/>
            <person name="Gilk S.D."/>
            <person name="Williams K.P."/>
            <person name="Sobral B.W."/>
            <person name="Kupko J.J.III."/>
            <person name="Porcella S.F."/>
            <person name="Samuel J.E."/>
            <person name="Heinzen R.A."/>
        </authorList>
    </citation>
    <scope>NUCLEOTIDE SEQUENCE [LARGE SCALE GENOMIC DNA]</scope>
    <source>
        <strain evidence="2 3">Dugway 5J108-111</strain>
    </source>
</reference>
<dbReference type="KEGG" id="cbd:CBUD_1114"/>
<evidence type="ECO:0000313" key="2">
    <source>
        <dbReference type="EMBL" id="ABS76761.2"/>
    </source>
</evidence>
<dbReference type="EMBL" id="CP000733">
    <property type="protein sequence ID" value="ABS76761.2"/>
    <property type="molecule type" value="Genomic_DNA"/>
</dbReference>
<feature type="transmembrane region" description="Helical" evidence="1">
    <location>
        <begin position="52"/>
        <end position="73"/>
    </location>
</feature>
<dbReference type="AlphaFoldDB" id="A9KCI8"/>
<feature type="transmembrane region" description="Helical" evidence="1">
    <location>
        <begin position="12"/>
        <end position="32"/>
    </location>
</feature>
<feature type="transmembrane region" description="Helical" evidence="1">
    <location>
        <begin position="106"/>
        <end position="126"/>
    </location>
</feature>
<keyword evidence="1" id="KW-0472">Membrane</keyword>
<evidence type="ECO:0000313" key="3">
    <source>
        <dbReference type="Proteomes" id="UP000008555"/>
    </source>
</evidence>
<dbReference type="HOGENOM" id="CLU_1347026_0_0_6"/>
<sequence length="203" mass="23693">MNKISRYMQNYLLYGFLFVIVLLIWSGFLAHFPSLNVVADSNMLIRILHELLSYNLMFWFLTLLLYMVFLLLIPSIRDKMLRRLANLQERDEREEYITGKAARASYLATLSLTLFFLFFSLININLSKLHQSDPQKPGHSVGISLHYSFFNKSEIKTSPDGKANTVFDLSQFSLSSSTIILIFLGWQLLMFNLAVRRERLKHL</sequence>
<keyword evidence="1" id="KW-0812">Transmembrane</keyword>
<dbReference type="RefSeq" id="WP_011996923.1">
    <property type="nucleotide sequence ID" value="NC_009727.1"/>
</dbReference>
<protein>
    <submittedName>
        <fullName evidence="2">Uncharacterized protein</fullName>
    </submittedName>
</protein>
<keyword evidence="1" id="KW-1133">Transmembrane helix</keyword>
<evidence type="ECO:0000256" key="1">
    <source>
        <dbReference type="SAM" id="Phobius"/>
    </source>
</evidence>
<gene>
    <name evidence="2" type="ordered locus">CBUD_1114</name>
</gene>